<dbReference type="PANTHER" id="PTHR12304:SF4">
    <property type="entry name" value="URIDINE NUCLEOSIDASE"/>
    <property type="match status" value="1"/>
</dbReference>
<dbReference type="OrthoDB" id="9797882at2"/>
<keyword evidence="5" id="KW-1185">Reference proteome</keyword>
<evidence type="ECO:0000256" key="2">
    <source>
        <dbReference type="ARBA" id="ARBA00023295"/>
    </source>
</evidence>
<dbReference type="InterPro" id="IPR023186">
    <property type="entry name" value="IUNH"/>
</dbReference>
<accession>A0A387FMV8</accession>
<dbReference type="KEGG" id="rjg:CCGE525_01205"/>
<keyword evidence="2" id="KW-0326">Glycosidase</keyword>
<dbReference type="Proteomes" id="UP000282195">
    <property type="component" value="Chromosome"/>
</dbReference>
<evidence type="ECO:0000313" key="4">
    <source>
        <dbReference type="EMBL" id="AYG57584.1"/>
    </source>
</evidence>
<dbReference type="InterPro" id="IPR001910">
    <property type="entry name" value="Inosine/uridine_hydrolase_dom"/>
</dbReference>
<dbReference type="InterPro" id="IPR036452">
    <property type="entry name" value="Ribo_hydro-like"/>
</dbReference>
<evidence type="ECO:0000259" key="3">
    <source>
        <dbReference type="Pfam" id="PF01156"/>
    </source>
</evidence>
<gene>
    <name evidence="4" type="ORF">CCGE525_01205</name>
</gene>
<proteinExistence type="predicted"/>
<dbReference type="PANTHER" id="PTHR12304">
    <property type="entry name" value="INOSINE-URIDINE PREFERRING NUCLEOSIDE HYDROLASE"/>
    <property type="match status" value="1"/>
</dbReference>
<dbReference type="EMBL" id="CP032694">
    <property type="protein sequence ID" value="AYG57584.1"/>
    <property type="molecule type" value="Genomic_DNA"/>
</dbReference>
<evidence type="ECO:0000256" key="1">
    <source>
        <dbReference type="ARBA" id="ARBA00022801"/>
    </source>
</evidence>
<organism evidence="4 5">
    <name type="scientific">Rhizobium jaguaris</name>
    <dbReference type="NCBI Taxonomy" id="1312183"/>
    <lineage>
        <taxon>Bacteria</taxon>
        <taxon>Pseudomonadati</taxon>
        <taxon>Pseudomonadota</taxon>
        <taxon>Alphaproteobacteria</taxon>
        <taxon>Hyphomicrobiales</taxon>
        <taxon>Rhizobiaceae</taxon>
        <taxon>Rhizobium/Agrobacterium group</taxon>
        <taxon>Rhizobium</taxon>
    </lineage>
</organism>
<keyword evidence="1 4" id="KW-0378">Hydrolase</keyword>
<dbReference type="AlphaFoldDB" id="A0A387FMV8"/>
<name>A0A387FMV8_9HYPH</name>
<dbReference type="RefSeq" id="WP_120702685.1">
    <property type="nucleotide sequence ID" value="NZ_CP032694.1"/>
</dbReference>
<dbReference type="SUPFAM" id="SSF53590">
    <property type="entry name" value="Nucleoside hydrolase"/>
    <property type="match status" value="1"/>
</dbReference>
<reference evidence="4 5" key="1">
    <citation type="submission" date="2018-10" db="EMBL/GenBank/DDBJ databases">
        <title>Rhizobium etli, R. leguminosarum and a new Rhizobium genospecies from Phaseolus dumosus.</title>
        <authorList>
            <person name="Ramirez-Puebla S.T."/>
            <person name="Rogel-Hernandez M.A."/>
            <person name="Guerrero G."/>
            <person name="Ormeno-Orrillo E."/>
            <person name="Martinez-Romero J.C."/>
            <person name="Negrete-Yankelevich S."/>
            <person name="Martinez-Romero E."/>
        </authorList>
    </citation>
    <scope>NUCLEOTIDE SEQUENCE [LARGE SCALE GENOMIC DNA]</scope>
    <source>
        <strain evidence="4 5">CCGE525</strain>
    </source>
</reference>
<dbReference type="GO" id="GO:0006152">
    <property type="term" value="P:purine nucleoside catabolic process"/>
    <property type="evidence" value="ECO:0007669"/>
    <property type="project" value="TreeGrafter"/>
</dbReference>
<dbReference type="Pfam" id="PF01156">
    <property type="entry name" value="IU_nuc_hydro"/>
    <property type="match status" value="1"/>
</dbReference>
<sequence length="307" mass="32578">MGIWIDTDMGFDDIAAILVVAHSSLTIDGVSLVSGNTPLTQVRANAASAAAAFDWEFPIHTGRELPVLCKLETAQRILGQSGIPTTGKSLPPAGELPASDAFTALCDWLQDGMGPKRVLALGPLTNIAALALARPDLTARIDELTWMGGGITSGNHTASAEFNAYADPEALAIVLAHGLPLRMIDLDICRKVLARPDDVDRVRQAAGKSAELLGDLLGGYVNIAVSRGRPAMALYDPTAAAIFIAPEIARLQHARIDVELQGQHTRGRTVVETRASHAEFNAHFAAEIDADMARVVILGAMINEARR</sequence>
<protein>
    <submittedName>
        <fullName evidence="4">Nucleoside hydrolase</fullName>
    </submittedName>
</protein>
<evidence type="ECO:0000313" key="5">
    <source>
        <dbReference type="Proteomes" id="UP000282195"/>
    </source>
</evidence>
<dbReference type="Gene3D" id="3.90.245.10">
    <property type="entry name" value="Ribonucleoside hydrolase-like"/>
    <property type="match status" value="1"/>
</dbReference>
<dbReference type="GO" id="GO:0008477">
    <property type="term" value="F:purine nucleosidase activity"/>
    <property type="evidence" value="ECO:0007669"/>
    <property type="project" value="TreeGrafter"/>
</dbReference>
<dbReference type="GO" id="GO:0005829">
    <property type="term" value="C:cytosol"/>
    <property type="evidence" value="ECO:0007669"/>
    <property type="project" value="TreeGrafter"/>
</dbReference>
<feature type="domain" description="Inosine/uridine-preferring nucleoside hydrolase" evidence="3">
    <location>
        <begin position="3"/>
        <end position="292"/>
    </location>
</feature>